<evidence type="ECO:0000313" key="8">
    <source>
        <dbReference type="EMBL" id="CAF1526675.1"/>
    </source>
</evidence>
<gene>
    <name evidence="8" type="ORF">CJN711_LOCUS28766</name>
</gene>
<feature type="domain" description="CNH" evidence="7">
    <location>
        <begin position="98"/>
        <end position="382"/>
    </location>
</feature>
<evidence type="ECO:0000256" key="4">
    <source>
        <dbReference type="ARBA" id="ARBA00022927"/>
    </source>
</evidence>
<keyword evidence="3" id="KW-0963">Cytoplasm</keyword>
<keyword evidence="2" id="KW-0813">Transport</keyword>
<evidence type="ECO:0000256" key="6">
    <source>
        <dbReference type="SAM" id="SignalP"/>
    </source>
</evidence>
<evidence type="ECO:0000256" key="1">
    <source>
        <dbReference type="ARBA" id="ARBA00004496"/>
    </source>
</evidence>
<protein>
    <recommendedName>
        <fullName evidence="7">CNH domain-containing protein</fullName>
    </recommendedName>
</protein>
<name>A0A815VDB1_9BILA</name>
<dbReference type="PANTHER" id="PTHR12894">
    <property type="entry name" value="CNH DOMAIN CONTAINING"/>
    <property type="match status" value="1"/>
</dbReference>
<evidence type="ECO:0000313" key="9">
    <source>
        <dbReference type="Proteomes" id="UP000663855"/>
    </source>
</evidence>
<feature type="repeat" description="CHCR" evidence="5">
    <location>
        <begin position="640"/>
        <end position="804"/>
    </location>
</feature>
<dbReference type="GO" id="GO:0016020">
    <property type="term" value="C:membrane"/>
    <property type="evidence" value="ECO:0007669"/>
    <property type="project" value="TreeGrafter"/>
</dbReference>
<dbReference type="Pfam" id="PF00780">
    <property type="entry name" value="CNH"/>
    <property type="match status" value="1"/>
</dbReference>
<dbReference type="Proteomes" id="UP000663855">
    <property type="component" value="Unassembled WGS sequence"/>
</dbReference>
<dbReference type="GO" id="GO:0034058">
    <property type="term" value="P:endosomal vesicle fusion"/>
    <property type="evidence" value="ECO:0007669"/>
    <property type="project" value="TreeGrafter"/>
</dbReference>
<comment type="subcellular location">
    <subcellularLocation>
        <location evidence="1">Cytoplasm</location>
    </subcellularLocation>
</comment>
<dbReference type="GO" id="GO:0006914">
    <property type="term" value="P:autophagy"/>
    <property type="evidence" value="ECO:0007669"/>
    <property type="project" value="TreeGrafter"/>
</dbReference>
<feature type="chain" id="PRO_5032408647" description="CNH domain-containing protein" evidence="6">
    <location>
        <begin position="25"/>
        <end position="920"/>
    </location>
</feature>
<comment type="caution">
    <text evidence="8">The sequence shown here is derived from an EMBL/GenBank/DDBJ whole genome shotgun (WGS) entry which is preliminary data.</text>
</comment>
<dbReference type="InterPro" id="IPR001180">
    <property type="entry name" value="CNH_dom"/>
</dbReference>
<reference evidence="8" key="1">
    <citation type="submission" date="2021-02" db="EMBL/GenBank/DDBJ databases">
        <authorList>
            <person name="Nowell W R."/>
        </authorList>
    </citation>
    <scope>NUCLEOTIDE SEQUENCE</scope>
</reference>
<evidence type="ECO:0000256" key="2">
    <source>
        <dbReference type="ARBA" id="ARBA00022448"/>
    </source>
</evidence>
<dbReference type="PROSITE" id="PS50219">
    <property type="entry name" value="CNH"/>
    <property type="match status" value="1"/>
</dbReference>
<dbReference type="Pfam" id="PF10366">
    <property type="entry name" value="Vps39_1"/>
    <property type="match status" value="1"/>
</dbReference>
<dbReference type="PANTHER" id="PTHR12894:SF27">
    <property type="entry name" value="TRANSFORMING GROWTH FACTOR-BETA RECEPTOR-ASSOCIATED PROTEIN 1"/>
    <property type="match status" value="1"/>
</dbReference>
<evidence type="ECO:0000256" key="5">
    <source>
        <dbReference type="PROSITE-ProRule" id="PRU01006"/>
    </source>
</evidence>
<evidence type="ECO:0000259" key="7">
    <source>
        <dbReference type="PROSITE" id="PS50219"/>
    </source>
</evidence>
<keyword evidence="6" id="KW-0732">Signal</keyword>
<sequence>MIINRTLNLIEFIVILTMSTCIRSQHQSSNQLYQIVTGLKQFHSQLCQFKFENCIQDSSYADQLDTDCNIYSRLRDCFRSLLDDSQCLSAQLKDQYKKAKQNEYQACGVASSYASVRSSSIVHKFRIRDKAPDESASTETKGYECLCIGSQNLGTRKSIVKIKVVRIPLHRVFTLSDNLIQILDSDNLQPIPNLKIKNVLTFGVSNATDQCQGGYVDICVSIKRNKIQIYRLDKLNMNLGYELSVQDSFTSIAMDSYGIIGCSETEYFSYDPSNSNDRRSTGSFNSIFKLDDPNTAACFTNISPGQYLLNGPNVGVTTSLQGMSQRPPIMFVSTPIDFIYSHPYLIVLVRDYIHIYSYLDDQLKQEIPLKFCRTLLTMQQENIKNIIVTNKDNIYLLVPLSIEEQIEQLLNSYRLQEALTLAESSCSSVKQRSTNRLVLSTKKRIAFIEFSAMNVARALSLFDDIHMDFHEILTQIPNFLPINSSWSNIDENNKNQYVQWLNALCDYMTRKSAEFSRQPDYYPALLKAYLLVKTPELIIEFVQSNASYVPVDYCKILIDAQHYNAAAVLYSSHEKHQQAIDIWKKLVSNEYSNDDTFPGVWILAKYILERNIDRSLEFSTAAWLLEQSEEELALKIFTSKHQTESNSDPFSSQRVINLIKTHQTALVTYLEYAVFKLKLETDAIHTMLVNIYLDQILSKSDNEETRSKLQAFIITSNSYRVQTVLHRVNQTNRLQREVALLYGKMNNFEQAFRILVDELQDFEYAENYCIILSHGKSSADRKIVAHVLFKVFLNSLDKYPNEIKAALLSLLCNNEIEFDFVEVLQRLPSHWSLASLSQILLRALRTYSYTQRAAKLESSLIRVQNEQLNIKLSQLKRSNTMINEQRQCKHCLQQFYETSCAVYQDGIQVHVHCAKKYKQN</sequence>
<dbReference type="InterPro" id="IPR019452">
    <property type="entry name" value="VPS39/TGF_beta_rcpt-assoc_1"/>
</dbReference>
<dbReference type="GO" id="GO:0005737">
    <property type="term" value="C:cytoplasm"/>
    <property type="evidence" value="ECO:0007669"/>
    <property type="project" value="UniProtKB-SubCell"/>
</dbReference>
<dbReference type="EMBL" id="CAJNOV010013565">
    <property type="protein sequence ID" value="CAF1526675.1"/>
    <property type="molecule type" value="Genomic_DNA"/>
</dbReference>
<feature type="signal peptide" evidence="6">
    <location>
        <begin position="1"/>
        <end position="24"/>
    </location>
</feature>
<keyword evidence="4" id="KW-0653">Protein transport</keyword>
<dbReference type="GO" id="GO:0006886">
    <property type="term" value="P:intracellular protein transport"/>
    <property type="evidence" value="ECO:0007669"/>
    <property type="project" value="UniProtKB-UniRule"/>
</dbReference>
<evidence type="ECO:0000256" key="3">
    <source>
        <dbReference type="ARBA" id="ARBA00022490"/>
    </source>
</evidence>
<dbReference type="AlphaFoldDB" id="A0A815VDB1"/>
<organism evidence="8 9">
    <name type="scientific">Rotaria magnacalcarata</name>
    <dbReference type="NCBI Taxonomy" id="392030"/>
    <lineage>
        <taxon>Eukaryota</taxon>
        <taxon>Metazoa</taxon>
        <taxon>Spiralia</taxon>
        <taxon>Gnathifera</taxon>
        <taxon>Rotifera</taxon>
        <taxon>Eurotatoria</taxon>
        <taxon>Bdelloidea</taxon>
        <taxon>Philodinida</taxon>
        <taxon>Philodinidae</taxon>
        <taxon>Rotaria</taxon>
    </lineage>
</organism>
<dbReference type="PROSITE" id="PS50236">
    <property type="entry name" value="CHCR"/>
    <property type="match status" value="1"/>
</dbReference>
<dbReference type="InterPro" id="IPR032914">
    <property type="entry name" value="Vam6/VPS39/TRAP1"/>
</dbReference>
<dbReference type="InterPro" id="IPR000547">
    <property type="entry name" value="Clathrin_H-chain/VPS_repeat"/>
</dbReference>
<proteinExistence type="predicted"/>
<accession>A0A815VDB1</accession>